<feature type="domain" description="C2H2-type" evidence="12">
    <location>
        <begin position="353"/>
        <end position="380"/>
    </location>
</feature>
<evidence type="ECO:0000256" key="8">
    <source>
        <dbReference type="ARBA" id="ARBA00023163"/>
    </source>
</evidence>
<dbReference type="InterPro" id="IPR013087">
    <property type="entry name" value="Znf_C2H2_type"/>
</dbReference>
<dbReference type="PROSITE" id="PS50157">
    <property type="entry name" value="ZINC_FINGER_C2H2_2"/>
    <property type="match status" value="8"/>
</dbReference>
<evidence type="ECO:0000256" key="7">
    <source>
        <dbReference type="ARBA" id="ARBA00023125"/>
    </source>
</evidence>
<feature type="compositionally biased region" description="Low complexity" evidence="11">
    <location>
        <begin position="195"/>
        <end position="210"/>
    </location>
</feature>
<dbReference type="Gene3D" id="3.30.160.60">
    <property type="entry name" value="Classic Zinc Finger"/>
    <property type="match status" value="7"/>
</dbReference>
<feature type="region of interest" description="Disordered" evidence="11">
    <location>
        <begin position="186"/>
        <end position="212"/>
    </location>
</feature>
<dbReference type="InterPro" id="IPR036236">
    <property type="entry name" value="Znf_C2H2_sf"/>
</dbReference>
<sequence>MDKNYSLEKVIVKVEKDEEDFQEDQSVFNCEEHNLGQDYPVDVEDIKIEEPGIKHENEENPQYNPLLIRKNFQPPMVTIKTREINFETVYVEDTNPIFDKEHLILRHLNDNVNFFIHFIAMDNNIASELNKPVNERKTKNSAKEPADEITLRRRRLNAERVRAYRKRKKALGLKLSSQAELHSDSLEKVGRLSTDDMSSTSTDPESSVGSNKLMFKSNEPISEKILHKRRLNRERCRRYRQRHKLLVLNPHNFQEELKKSKVQIKRSKKYECDYCKHKFSHKNALLVHINKHMTTKYRCEICSKSYISKEGLSLHTARHTGDMPYECEICASKFGVKFTYDNHMRIHNGEKPFACNVCSSKFREKSQLTVHQRIHSGDKPYTCNFCSAKFRHSGNLKAHIRTHTNERPFSCEKCSAKFRDPSTLRRHKQIHSGEKREKRYSCEICSCKLRDSYNLKIHIRRHTGERPFACQICFLKFIEKRSLNKHMKIHQKKIKEEKL</sequence>
<proteinExistence type="predicted"/>
<dbReference type="GO" id="GO:0008270">
    <property type="term" value="F:zinc ion binding"/>
    <property type="evidence" value="ECO:0007669"/>
    <property type="project" value="UniProtKB-KW"/>
</dbReference>
<protein>
    <recommendedName>
        <fullName evidence="12">C2H2-type domain-containing protein</fullName>
    </recommendedName>
</protein>
<evidence type="ECO:0000256" key="4">
    <source>
        <dbReference type="ARBA" id="ARBA00022771"/>
    </source>
</evidence>
<dbReference type="FunFam" id="3.30.160.60:FF:000597">
    <property type="entry name" value="zinc finger protein 236 isoform X3"/>
    <property type="match status" value="1"/>
</dbReference>
<feature type="domain" description="C2H2-type" evidence="12">
    <location>
        <begin position="270"/>
        <end position="297"/>
    </location>
</feature>
<keyword evidence="6" id="KW-0805">Transcription regulation</keyword>
<feature type="domain" description="C2H2-type" evidence="12">
    <location>
        <begin position="325"/>
        <end position="352"/>
    </location>
</feature>
<organism evidence="13 14">
    <name type="scientific">Cotesia glomerata</name>
    <name type="common">Lepidopteran parasitic wasp</name>
    <name type="synonym">Apanteles glomeratus</name>
    <dbReference type="NCBI Taxonomy" id="32391"/>
    <lineage>
        <taxon>Eukaryota</taxon>
        <taxon>Metazoa</taxon>
        <taxon>Ecdysozoa</taxon>
        <taxon>Arthropoda</taxon>
        <taxon>Hexapoda</taxon>
        <taxon>Insecta</taxon>
        <taxon>Pterygota</taxon>
        <taxon>Neoptera</taxon>
        <taxon>Endopterygota</taxon>
        <taxon>Hymenoptera</taxon>
        <taxon>Apocrita</taxon>
        <taxon>Ichneumonoidea</taxon>
        <taxon>Braconidae</taxon>
        <taxon>Microgastrinae</taxon>
        <taxon>Cotesia</taxon>
    </lineage>
</organism>
<dbReference type="GO" id="GO:0003677">
    <property type="term" value="F:DNA binding"/>
    <property type="evidence" value="ECO:0007669"/>
    <property type="project" value="UniProtKB-KW"/>
</dbReference>
<dbReference type="Pfam" id="PF00096">
    <property type="entry name" value="zf-C2H2"/>
    <property type="match status" value="7"/>
</dbReference>
<feature type="domain" description="C2H2-type" evidence="12">
    <location>
        <begin position="381"/>
        <end position="408"/>
    </location>
</feature>
<comment type="caution">
    <text evidence="13">The sequence shown here is derived from an EMBL/GenBank/DDBJ whole genome shotgun (WGS) entry which is preliminary data.</text>
</comment>
<gene>
    <name evidence="13" type="ORF">KQX54_019413</name>
</gene>
<dbReference type="Proteomes" id="UP000826195">
    <property type="component" value="Unassembled WGS sequence"/>
</dbReference>
<name>A0AAV7IZC7_COTGL</name>
<dbReference type="EMBL" id="JAHXZJ010000374">
    <property type="protein sequence ID" value="KAH0561781.1"/>
    <property type="molecule type" value="Genomic_DNA"/>
</dbReference>
<keyword evidence="9" id="KW-0539">Nucleus</keyword>
<dbReference type="FunFam" id="3.30.160.60:FF:000322">
    <property type="entry name" value="GDNF-inducible zinc finger protein 1"/>
    <property type="match status" value="1"/>
</dbReference>
<keyword evidence="2" id="KW-0479">Metal-binding</keyword>
<comment type="subcellular location">
    <subcellularLocation>
        <location evidence="1">Nucleus</location>
    </subcellularLocation>
</comment>
<feature type="domain" description="C2H2-type" evidence="12">
    <location>
        <begin position="440"/>
        <end position="467"/>
    </location>
</feature>
<evidence type="ECO:0000256" key="9">
    <source>
        <dbReference type="ARBA" id="ARBA00023242"/>
    </source>
</evidence>
<keyword evidence="4 10" id="KW-0863">Zinc-finger</keyword>
<evidence type="ECO:0000256" key="6">
    <source>
        <dbReference type="ARBA" id="ARBA00023015"/>
    </source>
</evidence>
<keyword evidence="5" id="KW-0862">Zinc</keyword>
<evidence type="ECO:0000256" key="5">
    <source>
        <dbReference type="ARBA" id="ARBA00022833"/>
    </source>
</evidence>
<evidence type="ECO:0000313" key="13">
    <source>
        <dbReference type="EMBL" id="KAH0561781.1"/>
    </source>
</evidence>
<dbReference type="GO" id="GO:0005634">
    <property type="term" value="C:nucleus"/>
    <property type="evidence" value="ECO:0007669"/>
    <property type="project" value="UniProtKB-SubCell"/>
</dbReference>
<dbReference type="SMART" id="SM00355">
    <property type="entry name" value="ZnF_C2H2"/>
    <property type="match status" value="8"/>
</dbReference>
<keyword evidence="7" id="KW-0238">DNA-binding</keyword>
<feature type="domain" description="C2H2-type" evidence="12">
    <location>
        <begin position="297"/>
        <end position="324"/>
    </location>
</feature>
<dbReference type="GO" id="GO:0006355">
    <property type="term" value="P:regulation of DNA-templated transcription"/>
    <property type="evidence" value="ECO:0007669"/>
    <property type="project" value="UniProtKB-ARBA"/>
</dbReference>
<keyword evidence="14" id="KW-1185">Reference proteome</keyword>
<accession>A0AAV7IZC7</accession>
<evidence type="ECO:0000259" key="12">
    <source>
        <dbReference type="PROSITE" id="PS50157"/>
    </source>
</evidence>
<feature type="domain" description="C2H2-type" evidence="12">
    <location>
        <begin position="468"/>
        <end position="495"/>
    </location>
</feature>
<feature type="domain" description="C2H2-type" evidence="12">
    <location>
        <begin position="409"/>
        <end position="436"/>
    </location>
</feature>
<dbReference type="PROSITE" id="PS00028">
    <property type="entry name" value="ZINC_FINGER_C2H2_1"/>
    <property type="match status" value="7"/>
</dbReference>
<evidence type="ECO:0000256" key="11">
    <source>
        <dbReference type="SAM" id="MobiDB-lite"/>
    </source>
</evidence>
<dbReference type="FunFam" id="3.30.160.60:FF:002343">
    <property type="entry name" value="Zinc finger protein 33A"/>
    <property type="match status" value="1"/>
</dbReference>
<dbReference type="AlphaFoldDB" id="A0AAV7IZC7"/>
<dbReference type="FunFam" id="3.30.160.60:FF:000624">
    <property type="entry name" value="zinc finger protein 697"/>
    <property type="match status" value="1"/>
</dbReference>
<evidence type="ECO:0000256" key="10">
    <source>
        <dbReference type="PROSITE-ProRule" id="PRU00042"/>
    </source>
</evidence>
<keyword evidence="3" id="KW-0677">Repeat</keyword>
<reference evidence="13 14" key="1">
    <citation type="journal article" date="2021" name="J. Hered.">
        <title>A chromosome-level genome assembly of the parasitoid wasp, Cotesia glomerata (Hymenoptera: Braconidae).</title>
        <authorList>
            <person name="Pinto B.J."/>
            <person name="Weis J.J."/>
            <person name="Gamble T."/>
            <person name="Ode P.J."/>
            <person name="Paul R."/>
            <person name="Zaspel J.M."/>
        </authorList>
    </citation>
    <scope>NUCLEOTIDE SEQUENCE [LARGE SCALE GENOMIC DNA]</scope>
    <source>
        <strain evidence="13">CgM1</strain>
    </source>
</reference>
<dbReference type="PANTHER" id="PTHR23226">
    <property type="entry name" value="ZINC FINGER AND SCAN DOMAIN-CONTAINING"/>
    <property type="match status" value="1"/>
</dbReference>
<evidence type="ECO:0000256" key="1">
    <source>
        <dbReference type="ARBA" id="ARBA00004123"/>
    </source>
</evidence>
<evidence type="ECO:0000256" key="2">
    <source>
        <dbReference type="ARBA" id="ARBA00022723"/>
    </source>
</evidence>
<evidence type="ECO:0000256" key="3">
    <source>
        <dbReference type="ARBA" id="ARBA00022737"/>
    </source>
</evidence>
<keyword evidence="8" id="KW-0804">Transcription</keyword>
<dbReference type="SUPFAM" id="SSF57667">
    <property type="entry name" value="beta-beta-alpha zinc fingers"/>
    <property type="match status" value="5"/>
</dbReference>
<evidence type="ECO:0000313" key="14">
    <source>
        <dbReference type="Proteomes" id="UP000826195"/>
    </source>
</evidence>